<dbReference type="PRINTS" id="PR00812">
    <property type="entry name" value="BCTERIALGSPF"/>
</dbReference>
<dbReference type="PANTHER" id="PTHR30012:SF0">
    <property type="entry name" value="TYPE II SECRETION SYSTEM PROTEIN F-RELATED"/>
    <property type="match status" value="1"/>
</dbReference>
<evidence type="ECO:0000313" key="10">
    <source>
        <dbReference type="EMBL" id="KXS33484.1"/>
    </source>
</evidence>
<comment type="caution">
    <text evidence="10">The sequence shown here is derived from an EMBL/GenBank/DDBJ whole genome shotgun (WGS) entry which is preliminary data.</text>
</comment>
<keyword evidence="5 8" id="KW-0812">Transmembrane</keyword>
<comment type="subcellular location">
    <subcellularLocation>
        <location evidence="1">Cell inner membrane</location>
        <topology evidence="1">Multi-pass membrane protein</topology>
    </subcellularLocation>
</comment>
<dbReference type="Gene3D" id="1.20.81.30">
    <property type="entry name" value="Type II secretion system (T2SS), domain F"/>
    <property type="match status" value="2"/>
</dbReference>
<dbReference type="Pfam" id="PF00482">
    <property type="entry name" value="T2SSF"/>
    <property type="match status" value="2"/>
</dbReference>
<dbReference type="EMBL" id="LSLI01000005">
    <property type="protein sequence ID" value="KXS33484.1"/>
    <property type="molecule type" value="Genomic_DNA"/>
</dbReference>
<feature type="domain" description="Type II secretion system protein GspF" evidence="9">
    <location>
        <begin position="268"/>
        <end position="390"/>
    </location>
</feature>
<feature type="transmembrane region" description="Helical" evidence="8">
    <location>
        <begin position="372"/>
        <end position="392"/>
    </location>
</feature>
<feature type="domain" description="Type II secretion system protein GspF" evidence="9">
    <location>
        <begin position="71"/>
        <end position="187"/>
    </location>
</feature>
<evidence type="ECO:0000256" key="5">
    <source>
        <dbReference type="ARBA" id="ARBA00022692"/>
    </source>
</evidence>
<protein>
    <submittedName>
        <fullName evidence="10">Type II secretion system F domain protein</fullName>
    </submittedName>
</protein>
<dbReference type="PANTHER" id="PTHR30012">
    <property type="entry name" value="GENERAL SECRETION PATHWAY PROTEIN"/>
    <property type="match status" value="1"/>
</dbReference>
<evidence type="ECO:0000259" key="9">
    <source>
        <dbReference type="Pfam" id="PF00482"/>
    </source>
</evidence>
<keyword evidence="3" id="KW-1003">Cell membrane</keyword>
<dbReference type="PATRIC" id="fig|1796491.3.peg.399"/>
<evidence type="ECO:0000256" key="4">
    <source>
        <dbReference type="ARBA" id="ARBA00022519"/>
    </source>
</evidence>
<name>A0A139BWU7_9PROT</name>
<dbReference type="Proteomes" id="UP000070578">
    <property type="component" value="Unassembled WGS sequence"/>
</dbReference>
<dbReference type="FunFam" id="1.20.81.30:FF:000001">
    <property type="entry name" value="Type II secretion system protein F"/>
    <property type="match status" value="1"/>
</dbReference>
<dbReference type="InterPro" id="IPR042094">
    <property type="entry name" value="T2SS_GspF_sf"/>
</dbReference>
<dbReference type="AlphaFoldDB" id="A0A139BWU7"/>
<evidence type="ECO:0000256" key="6">
    <source>
        <dbReference type="ARBA" id="ARBA00022989"/>
    </source>
</evidence>
<organism evidence="10 11">
    <name type="scientific">Candidatus Gallionella acididurans</name>
    <dbReference type="NCBI Taxonomy" id="1796491"/>
    <lineage>
        <taxon>Bacteria</taxon>
        <taxon>Pseudomonadati</taxon>
        <taxon>Pseudomonadota</taxon>
        <taxon>Betaproteobacteria</taxon>
        <taxon>Nitrosomonadales</taxon>
        <taxon>Gallionellaceae</taxon>
        <taxon>Gallionella</taxon>
    </lineage>
</organism>
<evidence type="ECO:0000313" key="11">
    <source>
        <dbReference type="Proteomes" id="UP000070578"/>
    </source>
</evidence>
<proteinExistence type="inferred from homology"/>
<keyword evidence="7 8" id="KW-0472">Membrane</keyword>
<evidence type="ECO:0000256" key="3">
    <source>
        <dbReference type="ARBA" id="ARBA00022475"/>
    </source>
</evidence>
<feature type="transmembrane region" description="Helical" evidence="8">
    <location>
        <begin position="217"/>
        <end position="236"/>
    </location>
</feature>
<comment type="similarity">
    <text evidence="2">Belongs to the GSP F family.</text>
</comment>
<dbReference type="InterPro" id="IPR018076">
    <property type="entry name" value="T2SS_GspF_dom"/>
</dbReference>
<keyword evidence="4" id="KW-0997">Cell inner membrane</keyword>
<sequence>MALYSYRALDEQGRIHKGLQDAANQVDLELRLKRGGLDLIDAKMDKGRMIKARNKIKRTELITFFFNLEQLSSAGVPLLESLADLRDTMNDPHFREIIANLVESIEGGKKLSQAMAQHPEAFDKIFISLTFAGEESGRLPEVFLHITESLKWQDEMSSHTKTILLYPAFVGTIVLAITVFLMVYLVPQLVNFIKGMGLELPIQTRILLATSSFFVNYWYVLVAIPVILPIAGKLIITSSPEMRYKFDLLKLDMWVTGPILRKIILARFANTFAIMYGSGISILDCIANSRDVVNNLAVAKSLADVTQEIESGKNLTQSFQNTGMFPPLVIRMLKVGEATGSLDKALLNVSYFYDRDVKESIKKVQVMIEPTMTIVLGVLLGWVMMSVLSPIYDIIGKVSL</sequence>
<keyword evidence="6 8" id="KW-1133">Transmembrane helix</keyword>
<accession>A0A139BWU7</accession>
<evidence type="ECO:0000256" key="1">
    <source>
        <dbReference type="ARBA" id="ARBA00004429"/>
    </source>
</evidence>
<dbReference type="InterPro" id="IPR003004">
    <property type="entry name" value="GspF/PilC"/>
</dbReference>
<gene>
    <name evidence="10" type="ORF">AWT59_0365</name>
</gene>
<evidence type="ECO:0000256" key="2">
    <source>
        <dbReference type="ARBA" id="ARBA00005745"/>
    </source>
</evidence>
<evidence type="ECO:0000256" key="7">
    <source>
        <dbReference type="ARBA" id="ARBA00023136"/>
    </source>
</evidence>
<reference evidence="10 11" key="1">
    <citation type="submission" date="2016-02" db="EMBL/GenBank/DDBJ databases">
        <authorList>
            <person name="Wen L."/>
            <person name="He K."/>
            <person name="Yang H."/>
        </authorList>
    </citation>
    <scope>NUCLEOTIDE SEQUENCE [LARGE SCALE GENOMIC DNA]</scope>
    <source>
        <strain evidence="10">ShG14-8</strain>
    </source>
</reference>
<reference evidence="10 11" key="2">
    <citation type="submission" date="2016-03" db="EMBL/GenBank/DDBJ databases">
        <title>New uncultured bacterium of the family Gallionellaceae from acid mine drainage: description and reconstruction of genome based on metagenomic analysis of microbial community.</title>
        <authorList>
            <person name="Kadnikov V."/>
            <person name="Ivasenko D."/>
            <person name="Beletsky A."/>
            <person name="Mardanov A."/>
            <person name="Danilova E."/>
            <person name="Pimenov N."/>
            <person name="Karnachuk O."/>
            <person name="Ravin N."/>
        </authorList>
    </citation>
    <scope>NUCLEOTIDE SEQUENCE [LARGE SCALE GENOMIC DNA]</scope>
    <source>
        <strain evidence="10">ShG14-8</strain>
    </source>
</reference>
<dbReference type="GO" id="GO:0005886">
    <property type="term" value="C:plasma membrane"/>
    <property type="evidence" value="ECO:0007669"/>
    <property type="project" value="UniProtKB-SubCell"/>
</dbReference>
<evidence type="ECO:0000256" key="8">
    <source>
        <dbReference type="SAM" id="Phobius"/>
    </source>
</evidence>
<feature type="transmembrane region" description="Helical" evidence="8">
    <location>
        <begin position="163"/>
        <end position="186"/>
    </location>
</feature>